<reference evidence="3 4" key="1">
    <citation type="journal article" date="2015" name="Genome Biol. Evol.">
        <title>The genome of winter moth (Operophtera brumata) provides a genomic perspective on sexual dimorphism and phenology.</title>
        <authorList>
            <person name="Derks M.F."/>
            <person name="Smit S."/>
            <person name="Salis L."/>
            <person name="Schijlen E."/>
            <person name="Bossers A."/>
            <person name="Mateman C."/>
            <person name="Pijl A.S."/>
            <person name="de Ridder D."/>
            <person name="Groenen M.A."/>
            <person name="Visser M.E."/>
            <person name="Megens H.J."/>
        </authorList>
    </citation>
    <scope>NUCLEOTIDE SEQUENCE [LARGE SCALE GENOMIC DNA]</scope>
    <source>
        <strain evidence="3">WM2013NL</strain>
        <tissue evidence="3">Head and thorax</tissue>
    </source>
</reference>
<keyword evidence="2" id="KW-0472">Membrane</keyword>
<feature type="region of interest" description="Disordered" evidence="1">
    <location>
        <begin position="349"/>
        <end position="379"/>
    </location>
</feature>
<dbReference type="EMBL" id="JTDY01000553">
    <property type="protein sequence ID" value="KOB76697.1"/>
    <property type="molecule type" value="Genomic_DNA"/>
</dbReference>
<feature type="non-terminal residue" evidence="3">
    <location>
        <position position="476"/>
    </location>
</feature>
<evidence type="ECO:0000256" key="1">
    <source>
        <dbReference type="SAM" id="MobiDB-lite"/>
    </source>
</evidence>
<evidence type="ECO:0000256" key="2">
    <source>
        <dbReference type="SAM" id="Phobius"/>
    </source>
</evidence>
<protein>
    <submittedName>
        <fullName evidence="3">VEGF27Ca</fullName>
    </submittedName>
</protein>
<sequence>SVVKWILKRNRRRRALNNNLFLARHSCAVTAMFSLITSYGAALVYSEYVDVEYHNDGKEDEDDEDMDKFSDVNRGDMSADPSTASNEEPRVVEDSKHYTSFSEEDIETSSSAPQRPNVTPLAFTKIEAYKTIISAVDHIAATNERPRILYDMPLTPLGRNMLREAAKQNMRLVLHEGQCRLPQPRFMPPFVQLHRCAPDSGCCVNENMNEDMVCAPIDGQYVKIPFNLHRCTPDSGCCVNENMNEDMVCAPIDGQYVKIPFNLHRCAPDSGCCVNENMNEDMVCAPIDGQYVKIPFNLHRCAPDSGCCVNENMNEDMVCAPIDGQYVKIPFNTLQATVTVKPSVMRHSAAGWEERQNDWRSPSPTQAPPAESPEEEDVTAPPQCTCPAFFLANITDSGSCTCACDWRDASHRRECQLFSRGREHLGLRDRVCIAAGKCAPPVCDFGAYEREVGKCPFRVRRIRYHVKRHQQEKNIV</sequence>
<name>A0A0L7LMN8_OPEBR</name>
<evidence type="ECO:0000313" key="3">
    <source>
        <dbReference type="EMBL" id="KOB76697.1"/>
    </source>
</evidence>
<gene>
    <name evidence="3" type="ORF">OBRU01_05296</name>
</gene>
<dbReference type="STRING" id="104452.A0A0L7LMN8"/>
<dbReference type="GO" id="GO:0035099">
    <property type="term" value="P:hemocyte migration"/>
    <property type="evidence" value="ECO:0007669"/>
    <property type="project" value="TreeGrafter"/>
</dbReference>
<feature type="non-terminal residue" evidence="3">
    <location>
        <position position="1"/>
    </location>
</feature>
<evidence type="ECO:0000313" key="4">
    <source>
        <dbReference type="Proteomes" id="UP000037510"/>
    </source>
</evidence>
<dbReference type="AlphaFoldDB" id="A0A0L7LMN8"/>
<keyword evidence="2" id="KW-1133">Transmembrane helix</keyword>
<dbReference type="PANTHER" id="PTHR21719:SF1">
    <property type="entry name" value="FI06402P-RELATED"/>
    <property type="match status" value="1"/>
</dbReference>
<organism evidence="3 4">
    <name type="scientific">Operophtera brumata</name>
    <name type="common">Winter moth</name>
    <name type="synonym">Phalaena brumata</name>
    <dbReference type="NCBI Taxonomy" id="104452"/>
    <lineage>
        <taxon>Eukaryota</taxon>
        <taxon>Metazoa</taxon>
        <taxon>Ecdysozoa</taxon>
        <taxon>Arthropoda</taxon>
        <taxon>Hexapoda</taxon>
        <taxon>Insecta</taxon>
        <taxon>Pterygota</taxon>
        <taxon>Neoptera</taxon>
        <taxon>Endopterygota</taxon>
        <taxon>Lepidoptera</taxon>
        <taxon>Glossata</taxon>
        <taxon>Ditrysia</taxon>
        <taxon>Geometroidea</taxon>
        <taxon>Geometridae</taxon>
        <taxon>Larentiinae</taxon>
        <taxon>Operophtera</taxon>
    </lineage>
</organism>
<feature type="compositionally biased region" description="Polar residues" evidence="1">
    <location>
        <begin position="108"/>
        <end position="117"/>
    </location>
</feature>
<feature type="region of interest" description="Disordered" evidence="1">
    <location>
        <begin position="55"/>
        <end position="117"/>
    </location>
</feature>
<dbReference type="Proteomes" id="UP000037510">
    <property type="component" value="Unassembled WGS sequence"/>
</dbReference>
<comment type="caution">
    <text evidence="3">The sequence shown here is derived from an EMBL/GenBank/DDBJ whole genome shotgun (WGS) entry which is preliminary data.</text>
</comment>
<feature type="transmembrane region" description="Helical" evidence="2">
    <location>
        <begin position="21"/>
        <end position="45"/>
    </location>
</feature>
<proteinExistence type="predicted"/>
<keyword evidence="2" id="KW-0812">Transmembrane</keyword>
<keyword evidence="4" id="KW-1185">Reference proteome</keyword>
<feature type="compositionally biased region" description="Basic and acidic residues" evidence="1">
    <location>
        <begin position="87"/>
        <end position="97"/>
    </location>
</feature>
<dbReference type="PANTHER" id="PTHR21719">
    <property type="entry name" value="FI06402P-RELATED"/>
    <property type="match status" value="1"/>
</dbReference>
<accession>A0A0L7LMN8</accession>